<organism evidence="2 3">
    <name type="scientific">Yoonia phaeophyticola</name>
    <dbReference type="NCBI Taxonomy" id="3137369"/>
    <lineage>
        <taxon>Bacteria</taxon>
        <taxon>Pseudomonadati</taxon>
        <taxon>Pseudomonadota</taxon>
        <taxon>Alphaproteobacteria</taxon>
        <taxon>Rhodobacterales</taxon>
        <taxon>Paracoccaceae</taxon>
        <taxon>Yoonia</taxon>
    </lineage>
</organism>
<sequence length="97" mass="10725">MTRIRTLFAGLCIAIPQTGQAQFTDLFCDDTTRLHDQLQTVNGATPQASGIRDPDAMIQIWIVPSSGDWTIVQNYANGTSCVLAMGEYWENYGQEPV</sequence>
<dbReference type="EMBL" id="CP150951">
    <property type="protein sequence ID" value="WZC49595.1"/>
    <property type="molecule type" value="Genomic_DNA"/>
</dbReference>
<accession>A0ABZ2VAE6</accession>
<keyword evidence="3" id="KW-1185">Reference proteome</keyword>
<feature type="chain" id="PRO_5047039417" evidence="1">
    <location>
        <begin position="22"/>
        <end position="97"/>
    </location>
</feature>
<feature type="signal peptide" evidence="1">
    <location>
        <begin position="1"/>
        <end position="21"/>
    </location>
</feature>
<evidence type="ECO:0000313" key="3">
    <source>
        <dbReference type="Proteomes" id="UP001440612"/>
    </source>
</evidence>
<proteinExistence type="predicted"/>
<evidence type="ECO:0000313" key="2">
    <source>
        <dbReference type="EMBL" id="WZC49595.1"/>
    </source>
</evidence>
<dbReference type="Proteomes" id="UP001440612">
    <property type="component" value="Chromosome"/>
</dbReference>
<evidence type="ECO:0000256" key="1">
    <source>
        <dbReference type="SAM" id="SignalP"/>
    </source>
</evidence>
<gene>
    <name evidence="2" type="ORF">AABB29_02770</name>
</gene>
<reference evidence="3" key="1">
    <citation type="submission" date="2024-04" db="EMBL/GenBank/DDBJ databases">
        <title>Phylogenomic analyses of a clade within the roseobacter group suggest taxonomic reassignments of species of the genera Aestuariivita, Citreicella, Loktanella, Nautella, Pelagibaca, Ruegeria, Thalassobius, Thiobacimonas and Tropicibacter, and the proposal o.</title>
        <authorList>
            <person name="Jeon C.O."/>
        </authorList>
    </citation>
    <scope>NUCLEOTIDE SEQUENCE [LARGE SCALE GENOMIC DNA]</scope>
    <source>
        <strain evidence="3">BS5-3</strain>
    </source>
</reference>
<name>A0ABZ2VAE6_9RHOB</name>
<keyword evidence="1" id="KW-0732">Signal</keyword>
<dbReference type="RefSeq" id="WP_341367705.1">
    <property type="nucleotide sequence ID" value="NZ_CP150951.2"/>
</dbReference>
<protein>
    <submittedName>
        <fullName evidence="2">Uncharacterized protein</fullName>
    </submittedName>
</protein>